<feature type="transmembrane region" description="Helical" evidence="1">
    <location>
        <begin position="7"/>
        <end position="29"/>
    </location>
</feature>
<proteinExistence type="predicted"/>
<sequence>MSNRVKWLVVAAISVVAIGATVVVGLFAWQQYRLRQDAPSAADTTASRDWDSGDRVVFRNTAPGQGYGLVASVPLSDPSAARAVTDTACDRVDAADDEFSCLRTERGIVPSYTATLYANDEKPVADWPLAGIPSRTRISPDASLIATTAFVSGHTYAAVGFSTETLLHTREGESLGNLETFTLIIDGAPAAPVDRNFWGVTFVDDTTFYATAQTGGITYLVRGDLDKRTLTAIAEGVECPSLSPDGTRIAFKRVTSGSGPAVHWTPAIMDLSTGQFELLPESRNVDDQVEWLDDGTILYGLPRENTPGDTDVWALAIDGKSKPRLFIEHAWSPSVVRQ</sequence>
<keyword evidence="3" id="KW-1185">Reference proteome</keyword>
<keyword evidence="1" id="KW-0472">Membrane</keyword>
<evidence type="ECO:0000313" key="3">
    <source>
        <dbReference type="Proteomes" id="UP001610861"/>
    </source>
</evidence>
<dbReference type="InterPro" id="IPR011042">
    <property type="entry name" value="6-blade_b-propeller_TolB-like"/>
</dbReference>
<organism evidence="2 3">
    <name type="scientific">Microbacterium alkaliflavum</name>
    <dbReference type="NCBI Taxonomy" id="3248839"/>
    <lineage>
        <taxon>Bacteria</taxon>
        <taxon>Bacillati</taxon>
        <taxon>Actinomycetota</taxon>
        <taxon>Actinomycetes</taxon>
        <taxon>Micrococcales</taxon>
        <taxon>Microbacteriaceae</taxon>
        <taxon>Microbacterium</taxon>
    </lineage>
</organism>
<dbReference type="EMBL" id="JBIQWL010000005">
    <property type="protein sequence ID" value="MFH8251572.1"/>
    <property type="molecule type" value="Genomic_DNA"/>
</dbReference>
<dbReference type="Proteomes" id="UP001610861">
    <property type="component" value="Unassembled WGS sequence"/>
</dbReference>
<accession>A0ABW7QBI8</accession>
<name>A0ABW7QBI8_9MICO</name>
<evidence type="ECO:0000313" key="2">
    <source>
        <dbReference type="EMBL" id="MFH8251572.1"/>
    </source>
</evidence>
<comment type="caution">
    <text evidence="2">The sequence shown here is derived from an EMBL/GenBank/DDBJ whole genome shotgun (WGS) entry which is preliminary data.</text>
</comment>
<dbReference type="Gene3D" id="2.120.10.30">
    <property type="entry name" value="TolB, C-terminal domain"/>
    <property type="match status" value="1"/>
</dbReference>
<keyword evidence="1" id="KW-1133">Transmembrane helix</keyword>
<dbReference type="RefSeq" id="WP_397557027.1">
    <property type="nucleotide sequence ID" value="NZ_JBIQWL010000005.1"/>
</dbReference>
<dbReference type="SUPFAM" id="SSF82171">
    <property type="entry name" value="DPP6 N-terminal domain-like"/>
    <property type="match status" value="1"/>
</dbReference>
<reference evidence="2 3" key="1">
    <citation type="submission" date="2024-09" db="EMBL/GenBank/DDBJ databases">
        <authorList>
            <person name="Pan X."/>
        </authorList>
    </citation>
    <scope>NUCLEOTIDE SEQUENCE [LARGE SCALE GENOMIC DNA]</scope>
    <source>
        <strain evidence="2 3">B2969</strain>
    </source>
</reference>
<gene>
    <name evidence="2" type="ORF">ACH3VR_14480</name>
</gene>
<protein>
    <submittedName>
        <fullName evidence="2">TolB family protein</fullName>
    </submittedName>
</protein>
<keyword evidence="1" id="KW-0812">Transmembrane</keyword>
<evidence type="ECO:0000256" key="1">
    <source>
        <dbReference type="SAM" id="Phobius"/>
    </source>
</evidence>